<dbReference type="CDD" id="cd01948">
    <property type="entry name" value="EAL"/>
    <property type="match status" value="1"/>
</dbReference>
<dbReference type="SMART" id="SM00267">
    <property type="entry name" value="GGDEF"/>
    <property type="match status" value="1"/>
</dbReference>
<dbReference type="Proteomes" id="UP000192455">
    <property type="component" value="Unassembled WGS sequence"/>
</dbReference>
<dbReference type="AlphaFoldDB" id="A0A1R3WMJ4"/>
<dbReference type="SMART" id="SM00052">
    <property type="entry name" value="EAL"/>
    <property type="match status" value="1"/>
</dbReference>
<dbReference type="STRING" id="515897.SAMN05421849_1070"/>
<gene>
    <name evidence="4" type="ORF">SAMN05421849_1070</name>
</gene>
<dbReference type="EMBL" id="FTPS01000001">
    <property type="protein sequence ID" value="SIT79088.1"/>
    <property type="molecule type" value="Genomic_DNA"/>
</dbReference>
<dbReference type="PANTHER" id="PTHR33121">
    <property type="entry name" value="CYCLIC DI-GMP PHOSPHODIESTERASE PDEF"/>
    <property type="match status" value="1"/>
</dbReference>
<evidence type="ECO:0000256" key="1">
    <source>
        <dbReference type="SAM" id="Phobius"/>
    </source>
</evidence>
<dbReference type="InterPro" id="IPR001633">
    <property type="entry name" value="EAL_dom"/>
</dbReference>
<feature type="domain" description="GGDEF" evidence="3">
    <location>
        <begin position="101"/>
        <end position="234"/>
    </location>
</feature>
<evidence type="ECO:0000259" key="3">
    <source>
        <dbReference type="PROSITE" id="PS50887"/>
    </source>
</evidence>
<dbReference type="PROSITE" id="PS50887">
    <property type="entry name" value="GGDEF"/>
    <property type="match status" value="1"/>
</dbReference>
<keyword evidence="5" id="KW-1185">Reference proteome</keyword>
<evidence type="ECO:0000259" key="2">
    <source>
        <dbReference type="PROSITE" id="PS50883"/>
    </source>
</evidence>
<proteinExistence type="predicted"/>
<dbReference type="Pfam" id="PF00563">
    <property type="entry name" value="EAL"/>
    <property type="match status" value="1"/>
</dbReference>
<evidence type="ECO:0000313" key="4">
    <source>
        <dbReference type="EMBL" id="SIT79088.1"/>
    </source>
</evidence>
<reference evidence="4 5" key="1">
    <citation type="submission" date="2017-01" db="EMBL/GenBank/DDBJ databases">
        <authorList>
            <person name="Mah S.A."/>
            <person name="Swanson W.J."/>
            <person name="Moy G.W."/>
            <person name="Vacquier V.D."/>
        </authorList>
    </citation>
    <scope>NUCLEOTIDE SEQUENCE [LARGE SCALE GENOMIC DNA]</scope>
    <source>
        <strain evidence="4 5">DSM 21219</strain>
    </source>
</reference>
<accession>A0A1R3WMJ4</accession>
<keyword evidence="1" id="KW-0472">Membrane</keyword>
<keyword evidence="1" id="KW-1133">Transmembrane helix</keyword>
<dbReference type="PANTHER" id="PTHR33121:SF70">
    <property type="entry name" value="SIGNALING PROTEIN YKOW"/>
    <property type="match status" value="1"/>
</dbReference>
<protein>
    <submittedName>
        <fullName evidence="4">Diguanylate cyclase/phosphodiesterase</fullName>
    </submittedName>
</protein>
<dbReference type="Gene3D" id="3.20.20.450">
    <property type="entry name" value="EAL domain"/>
    <property type="match status" value="1"/>
</dbReference>
<dbReference type="InterPro" id="IPR043128">
    <property type="entry name" value="Rev_trsase/Diguanyl_cyclase"/>
</dbReference>
<feature type="transmembrane region" description="Helical" evidence="1">
    <location>
        <begin position="18"/>
        <end position="38"/>
    </location>
</feature>
<organism evidence="4 5">
    <name type="scientific">Pontibaca methylaminivorans</name>
    <dbReference type="NCBI Taxonomy" id="515897"/>
    <lineage>
        <taxon>Bacteria</taxon>
        <taxon>Pseudomonadati</taxon>
        <taxon>Pseudomonadota</taxon>
        <taxon>Alphaproteobacteria</taxon>
        <taxon>Rhodobacterales</taxon>
        <taxon>Roseobacteraceae</taxon>
        <taxon>Pontibaca</taxon>
    </lineage>
</organism>
<dbReference type="SUPFAM" id="SSF141868">
    <property type="entry name" value="EAL domain-like"/>
    <property type="match status" value="1"/>
</dbReference>
<feature type="transmembrane region" description="Helical" evidence="1">
    <location>
        <begin position="44"/>
        <end position="61"/>
    </location>
</feature>
<sequence>MTFFAGPMTSNRLRPLSFLADPLLLAFLPALILGAYWIGGERALLLSALGAPLIVAVRLALRPPGTLILRDRVTGFLLEDGFDAALRDLYAETGESGLRSACFALELGDLSDLRALHGEAAVDLALARSGERILSALRDGDLIARLGDNRFAIALMPGHQLDLELCIQLAGRLQTAVEEAIALDGCSIHLSCSIGFCLRSRAPRGDADDWFDAATAALEEARQGGNSAIRAYAPDIQRSTRLRHDMQNEVTHALMNGQILAWFQPQISTDTGHITGFEALARWQHPLRGMIAPDRFLPVLLETGQIERLGHMMLRHALMALRGWDRAGLNIARVGVNFTSRELRNPDLADRIAWELDRFDLAPDRLAVEIVETVASYAPDEVVIRNIARLAELGCAIDLDDFGTGHASIRRLAISRIKIDRSFVSRIDRDSGQRRLVAAILSMAQQLELETLAEGVETPGEHALLAQMGCDHVQGFGIGRPMPFEQTFDWIAAHERSIVAVPAIRTMAGPEPRGPDPFRAAPP</sequence>
<dbReference type="SUPFAM" id="SSF55073">
    <property type="entry name" value="Nucleotide cyclase"/>
    <property type="match status" value="1"/>
</dbReference>
<keyword evidence="1" id="KW-0812">Transmembrane</keyword>
<dbReference type="RefSeq" id="WP_083946059.1">
    <property type="nucleotide sequence ID" value="NZ_FTPS01000001.1"/>
</dbReference>
<dbReference type="InterPro" id="IPR029787">
    <property type="entry name" value="Nucleotide_cyclase"/>
</dbReference>
<dbReference type="CDD" id="cd01949">
    <property type="entry name" value="GGDEF"/>
    <property type="match status" value="1"/>
</dbReference>
<dbReference type="InterPro" id="IPR050706">
    <property type="entry name" value="Cyclic-di-GMP_PDE-like"/>
</dbReference>
<dbReference type="Gene3D" id="3.30.70.270">
    <property type="match status" value="1"/>
</dbReference>
<dbReference type="Pfam" id="PF00990">
    <property type="entry name" value="GGDEF"/>
    <property type="match status" value="1"/>
</dbReference>
<dbReference type="InterPro" id="IPR000160">
    <property type="entry name" value="GGDEF_dom"/>
</dbReference>
<dbReference type="InterPro" id="IPR035919">
    <property type="entry name" value="EAL_sf"/>
</dbReference>
<dbReference type="GO" id="GO:0071111">
    <property type="term" value="F:cyclic-guanylate-specific phosphodiesterase activity"/>
    <property type="evidence" value="ECO:0007669"/>
    <property type="project" value="InterPro"/>
</dbReference>
<dbReference type="PROSITE" id="PS50883">
    <property type="entry name" value="EAL"/>
    <property type="match status" value="1"/>
</dbReference>
<name>A0A1R3WMJ4_9RHOB</name>
<feature type="domain" description="EAL" evidence="2">
    <location>
        <begin position="243"/>
        <end position="495"/>
    </location>
</feature>
<evidence type="ECO:0000313" key="5">
    <source>
        <dbReference type="Proteomes" id="UP000192455"/>
    </source>
</evidence>